<dbReference type="InterPro" id="IPR024344">
    <property type="entry name" value="MDMPI_metal-binding"/>
</dbReference>
<dbReference type="InterPro" id="IPR017519">
    <property type="entry name" value="CHP03085"/>
</dbReference>
<dbReference type="InterPro" id="IPR034660">
    <property type="entry name" value="DinB/YfiT-like"/>
</dbReference>
<feature type="domain" description="Mycothiol-dependent maleylpyruvate isomerase metal-binding" evidence="1">
    <location>
        <begin position="15"/>
        <end position="90"/>
    </location>
</feature>
<evidence type="ECO:0000313" key="2">
    <source>
        <dbReference type="EMBL" id="PCC82029.1"/>
    </source>
</evidence>
<dbReference type="Pfam" id="PF11716">
    <property type="entry name" value="MDMPI_N"/>
    <property type="match status" value="1"/>
</dbReference>
<evidence type="ECO:0000259" key="1">
    <source>
        <dbReference type="Pfam" id="PF11716"/>
    </source>
</evidence>
<organism evidence="2 3">
    <name type="scientific">Corynebacterium accolens</name>
    <dbReference type="NCBI Taxonomy" id="38284"/>
    <lineage>
        <taxon>Bacteria</taxon>
        <taxon>Bacillati</taxon>
        <taxon>Actinomycetota</taxon>
        <taxon>Actinomycetes</taxon>
        <taxon>Mycobacteriales</taxon>
        <taxon>Corynebacteriaceae</taxon>
        <taxon>Corynebacterium</taxon>
    </lineage>
</organism>
<dbReference type="SUPFAM" id="SSF109854">
    <property type="entry name" value="DinB/YfiT-like putative metalloenzymes"/>
    <property type="match status" value="1"/>
</dbReference>
<dbReference type="NCBIfam" id="TIGR03083">
    <property type="entry name" value="maleylpyruvate isomerase family mycothiol-dependent enzyme"/>
    <property type="match status" value="1"/>
</dbReference>
<dbReference type="InterPro" id="IPR017517">
    <property type="entry name" value="Maleyloyr_isom"/>
</dbReference>
<dbReference type="EMBL" id="NWBP01000033">
    <property type="protein sequence ID" value="PCC82029.1"/>
    <property type="molecule type" value="Genomic_DNA"/>
</dbReference>
<name>A0A2A4AHU8_9CORY</name>
<dbReference type="AlphaFoldDB" id="A0A2A4AHU8"/>
<reference evidence="2 3" key="1">
    <citation type="submission" date="2017-09" db="EMBL/GenBank/DDBJ databases">
        <title>Draft Genome Sequence of Corynebacterium accolens AH4003.</title>
        <authorList>
            <person name="Chen Y."/>
            <person name="Oosthuysen W.F."/>
            <person name="Kelley S."/>
            <person name="Horswill A."/>
        </authorList>
    </citation>
    <scope>NUCLEOTIDE SEQUENCE [LARGE SCALE GENOMIC DNA]</scope>
    <source>
        <strain evidence="2 3">AH4003</strain>
    </source>
</reference>
<dbReference type="GO" id="GO:0046872">
    <property type="term" value="F:metal ion binding"/>
    <property type="evidence" value="ECO:0007669"/>
    <property type="project" value="InterPro"/>
</dbReference>
<gene>
    <name evidence="2" type="ORF">COM45_09950</name>
</gene>
<dbReference type="NCBIfam" id="TIGR03085">
    <property type="entry name" value="TIGR03085 family metal-binding protein"/>
    <property type="match status" value="1"/>
</dbReference>
<protein>
    <submittedName>
        <fullName evidence="2">TIGR03085 family protein</fullName>
    </submittedName>
</protein>
<sequence>MLGHMSFSSAERAKLVTLFHKLGPDAPTLCQGWSTRDLAAHLWVRENRPDAAAGMLVPQLAGRLDAAMEQAAARDFTELVDDWGRGAGRANPMRLVDSKVNLTEHFVHHEDVRRANGMNEQREFSEVVLGELHKALKMLAPRMLKKSSKPVVLYPENFGRIVVADDRKVADRGDDVVRVMGPVPELVLWVFGRDACSLKIEGDVSAVVRSTL</sequence>
<comment type="caution">
    <text evidence="2">The sequence shown here is derived from an EMBL/GenBank/DDBJ whole genome shotgun (WGS) entry which is preliminary data.</text>
</comment>
<dbReference type="Proteomes" id="UP000218690">
    <property type="component" value="Unassembled WGS sequence"/>
</dbReference>
<evidence type="ECO:0000313" key="3">
    <source>
        <dbReference type="Proteomes" id="UP000218690"/>
    </source>
</evidence>
<proteinExistence type="predicted"/>
<accession>A0A2A4AHU8</accession>